<comment type="catalytic activity">
    <reaction evidence="3">
        <text>a fatty acyl-CoA + H2O = a fatty acid + CoA + H(+)</text>
        <dbReference type="Rhea" id="RHEA:16781"/>
        <dbReference type="ChEBI" id="CHEBI:15377"/>
        <dbReference type="ChEBI" id="CHEBI:15378"/>
        <dbReference type="ChEBI" id="CHEBI:28868"/>
        <dbReference type="ChEBI" id="CHEBI:57287"/>
        <dbReference type="ChEBI" id="CHEBI:77636"/>
    </reaction>
</comment>
<proteinExistence type="inferred from homology"/>
<comment type="caution">
    <text evidence="5">The sequence shown here is derived from an EMBL/GenBank/DDBJ whole genome shotgun (WGS) entry which is preliminary data.</text>
</comment>
<dbReference type="Proteomes" id="UP000471166">
    <property type="component" value="Unassembled WGS sequence"/>
</dbReference>
<dbReference type="EMBL" id="JAAGVB010000015">
    <property type="protein sequence ID" value="NEW33261.1"/>
    <property type="molecule type" value="Genomic_DNA"/>
</dbReference>
<comment type="similarity">
    <text evidence="1">Belongs to the thioesterase family.</text>
</comment>
<dbReference type="PANTHER" id="PTHR11487">
    <property type="entry name" value="THIOESTERASE"/>
    <property type="match status" value="1"/>
</dbReference>
<dbReference type="Gene3D" id="3.40.50.1820">
    <property type="entry name" value="alpha/beta hydrolase"/>
    <property type="match status" value="1"/>
</dbReference>
<name>A0A6P1CKX8_9NOCA</name>
<evidence type="ECO:0000256" key="3">
    <source>
        <dbReference type="ARBA" id="ARBA00024293"/>
    </source>
</evidence>
<evidence type="ECO:0000313" key="5">
    <source>
        <dbReference type="EMBL" id="NEW33261.1"/>
    </source>
</evidence>
<evidence type="ECO:0000256" key="1">
    <source>
        <dbReference type="ARBA" id="ARBA00007169"/>
    </source>
</evidence>
<dbReference type="InterPro" id="IPR029058">
    <property type="entry name" value="AB_hydrolase_fold"/>
</dbReference>
<dbReference type="InterPro" id="IPR001031">
    <property type="entry name" value="Thioesterase"/>
</dbReference>
<accession>A0A6P1CKX8</accession>
<gene>
    <name evidence="5" type="ORF">GV791_11925</name>
</gene>
<evidence type="ECO:0000313" key="6">
    <source>
        <dbReference type="Proteomes" id="UP000471166"/>
    </source>
</evidence>
<dbReference type="AlphaFoldDB" id="A0A6P1CKX8"/>
<dbReference type="SUPFAM" id="SSF53474">
    <property type="entry name" value="alpha/beta-Hydrolases"/>
    <property type="match status" value="1"/>
</dbReference>
<sequence>MASTPGWIRKFHKPRIADAPPLLICPHAGGGASTYRPFSKALSANFDVVLFQYPGRQDRAAETPKETLPETAAAAFDEFSRSTLNRGEPITVFGHSMGSVVAFEFTRLAEAAGIPVRMLGVSGAVAPWMCADMPPHPTDDEQLLDHVSGLEGTGAEVMGNRELMRMALPALKADYAAFDRYTCDKDVVLDTRIHAMGGSDDEYVGMGDLYAWQEHTRQPLEVTMFDGGHFYLHNQVAGIAEVLSAEPVAVSR</sequence>
<dbReference type="RefSeq" id="WP_163844395.1">
    <property type="nucleotide sequence ID" value="NZ_JAAGVB010000015.1"/>
</dbReference>
<reference evidence="5 6" key="1">
    <citation type="submission" date="2020-01" db="EMBL/GenBank/DDBJ databases">
        <title>Genetics and antimicrobial susceptibilities of Nocardia species isolated from the soil; a comparison with species isolated from humans.</title>
        <authorList>
            <person name="Carrasco G."/>
            <person name="Monzon S."/>
            <person name="Sansegundo M."/>
            <person name="Garcia E."/>
            <person name="Garrido N."/>
            <person name="Medina M.J."/>
            <person name="Villalon P."/>
            <person name="Ramirez-Arocha A.C."/>
            <person name="Jimenez P."/>
            <person name="Cuesta I."/>
            <person name="Valdezate S."/>
        </authorList>
    </citation>
    <scope>NUCLEOTIDE SEQUENCE [LARGE SCALE GENOMIC DNA]</scope>
    <source>
        <strain evidence="5 6">CNM20110626</strain>
    </source>
</reference>
<protein>
    <recommendedName>
        <fullName evidence="2">Thioesterase TesA</fullName>
    </recommendedName>
</protein>
<organism evidence="5 6">
    <name type="scientific">Nocardia cyriacigeorgica</name>
    <dbReference type="NCBI Taxonomy" id="135487"/>
    <lineage>
        <taxon>Bacteria</taxon>
        <taxon>Bacillati</taxon>
        <taxon>Actinomycetota</taxon>
        <taxon>Actinomycetes</taxon>
        <taxon>Mycobacteriales</taxon>
        <taxon>Nocardiaceae</taxon>
        <taxon>Nocardia</taxon>
    </lineage>
</organism>
<dbReference type="PANTHER" id="PTHR11487:SF0">
    <property type="entry name" value="S-ACYL FATTY ACID SYNTHASE THIOESTERASE, MEDIUM CHAIN"/>
    <property type="match status" value="1"/>
</dbReference>
<evidence type="ECO:0000259" key="4">
    <source>
        <dbReference type="Pfam" id="PF00975"/>
    </source>
</evidence>
<dbReference type="InterPro" id="IPR012223">
    <property type="entry name" value="TEII"/>
</dbReference>
<feature type="domain" description="Thioesterase" evidence="4">
    <location>
        <begin position="21"/>
        <end position="244"/>
    </location>
</feature>
<dbReference type="GO" id="GO:0008610">
    <property type="term" value="P:lipid biosynthetic process"/>
    <property type="evidence" value="ECO:0007669"/>
    <property type="project" value="TreeGrafter"/>
</dbReference>
<dbReference type="Pfam" id="PF00975">
    <property type="entry name" value="Thioesterase"/>
    <property type="match status" value="1"/>
</dbReference>
<evidence type="ECO:0000256" key="2">
    <source>
        <dbReference type="ARBA" id="ARBA00015007"/>
    </source>
</evidence>